<keyword evidence="1" id="KW-1133">Transmembrane helix</keyword>
<dbReference type="RefSeq" id="WP_038233610.1">
    <property type="nucleotide sequence ID" value="NZ_CAWLWS010000001.1"/>
</dbReference>
<keyword evidence="1" id="KW-0472">Membrane</keyword>
<keyword evidence="3" id="KW-1185">Reference proteome</keyword>
<reference evidence="2" key="1">
    <citation type="submission" date="2013-11" db="EMBL/GenBank/DDBJ databases">
        <title>Draft genome sequence and annotation of the entomopathogenic bacteria, Xenorhabdus cabanillasi strain JM26 and Xenorhabdus szentirmai strain DSM 16338.</title>
        <authorList>
            <person name="Gualtieri M."/>
            <person name="Ogier J.C."/>
            <person name="Pages S."/>
            <person name="Givaudan A."/>
            <person name="Gaudriault S."/>
        </authorList>
    </citation>
    <scope>NUCLEOTIDE SEQUENCE [LARGE SCALE GENOMIC DNA]</scope>
    <source>
        <strain evidence="2">DSM 16338</strain>
    </source>
</reference>
<feature type="transmembrane region" description="Helical" evidence="1">
    <location>
        <begin position="12"/>
        <end position="36"/>
    </location>
</feature>
<evidence type="ECO:0000313" key="3">
    <source>
        <dbReference type="Proteomes" id="UP000019202"/>
    </source>
</evidence>
<protein>
    <submittedName>
        <fullName evidence="2">Uncharacterized protein</fullName>
    </submittedName>
</protein>
<comment type="caution">
    <text evidence="2">The sequence shown here is derived from an EMBL/GenBank/DDBJ whole genome shotgun (WGS) entry which is preliminary data.</text>
</comment>
<proteinExistence type="predicted"/>
<dbReference type="EMBL" id="CBXF010000001">
    <property type="protein sequence ID" value="CDL80620.1"/>
    <property type="molecule type" value="Genomic_DNA"/>
</dbReference>
<gene>
    <name evidence="2" type="ORF">XSR1_10100</name>
</gene>
<organism evidence="2 3">
    <name type="scientific">Xenorhabdus szentirmaii DSM 16338</name>
    <dbReference type="NCBI Taxonomy" id="1427518"/>
    <lineage>
        <taxon>Bacteria</taxon>
        <taxon>Pseudomonadati</taxon>
        <taxon>Pseudomonadota</taxon>
        <taxon>Gammaproteobacteria</taxon>
        <taxon>Enterobacterales</taxon>
        <taxon>Morganellaceae</taxon>
        <taxon>Xenorhabdus</taxon>
    </lineage>
</organism>
<dbReference type="AlphaFoldDB" id="W1ITR9"/>
<accession>W1ITR9</accession>
<name>W1ITR9_9GAMM</name>
<dbReference type="Proteomes" id="UP000019202">
    <property type="component" value="Unassembled WGS sequence"/>
</dbReference>
<keyword evidence="1" id="KW-0812">Transmembrane</keyword>
<feature type="transmembrane region" description="Helical" evidence="1">
    <location>
        <begin position="48"/>
        <end position="66"/>
    </location>
</feature>
<evidence type="ECO:0000256" key="1">
    <source>
        <dbReference type="SAM" id="Phobius"/>
    </source>
</evidence>
<sequence>MSSSTYDIIEYLLFKVALFGYSYGFFCVFSGLVFSYATFKTKKIALKVLYAMLALLFLIAPTIGRIM</sequence>
<evidence type="ECO:0000313" key="2">
    <source>
        <dbReference type="EMBL" id="CDL80620.1"/>
    </source>
</evidence>